<dbReference type="GO" id="GO:0003824">
    <property type="term" value="F:catalytic activity"/>
    <property type="evidence" value="ECO:0007669"/>
    <property type="project" value="InterPro"/>
</dbReference>
<gene>
    <name evidence="1" type="ORF">SLNSH_17155</name>
</gene>
<dbReference type="GO" id="GO:0030246">
    <property type="term" value="F:carbohydrate binding"/>
    <property type="evidence" value="ECO:0007669"/>
    <property type="project" value="InterPro"/>
</dbReference>
<dbReference type="OrthoDB" id="174931at2"/>
<dbReference type="AlphaFoldDB" id="A0A2T1HQD2"/>
<protein>
    <submittedName>
        <fullName evidence="1">DUF4432 domain-containing protein</fullName>
    </submittedName>
</protein>
<dbReference type="Pfam" id="PF14486">
    <property type="entry name" value="DUF4432"/>
    <property type="match status" value="1"/>
</dbReference>
<dbReference type="Gene3D" id="2.70.98.10">
    <property type="match status" value="1"/>
</dbReference>
<accession>A0A2T1HQD2</accession>
<dbReference type="InterPro" id="IPR011013">
    <property type="entry name" value="Gal_mutarotase_sf_dom"/>
</dbReference>
<organism evidence="1 2">
    <name type="scientific">Alsobacter soli</name>
    <dbReference type="NCBI Taxonomy" id="2109933"/>
    <lineage>
        <taxon>Bacteria</taxon>
        <taxon>Pseudomonadati</taxon>
        <taxon>Pseudomonadota</taxon>
        <taxon>Alphaproteobacteria</taxon>
        <taxon>Hyphomicrobiales</taxon>
        <taxon>Alsobacteraceae</taxon>
        <taxon>Alsobacter</taxon>
    </lineage>
</organism>
<sequence>MSSYYRRQRNWGARLRHIEQHGLDMLVLENEKLRVTLAVGRGADVVEFLYKPRDMDFVWLSANGVRHPALRAVTPPDPRMAFYDSYSGGWQEVFPVGGAPSGGPGLPFGSHGMHGEVWRLPWDWAILEDTPERVAVRLTVRTETLPYVLVRDVRLDAGSTALAFDETATNESGTNLPLVWGHHITFGRPFLGPGATVEFPPGTEVVSGDVSRTHRERRLADHRVFPWPNAASGAGDPVDLAALPPEGTLSEMVYLRGFRDGRYTVRNHGLGLCVTWDAAVMPFVWFWQEFGAACDYPWFGRHYNIGLEPFTSMPREGLAAAVENGTVQWLAGGETRRFSLQACVLDA</sequence>
<name>A0A2T1HQD2_9HYPH</name>
<dbReference type="Proteomes" id="UP000239772">
    <property type="component" value="Unassembled WGS sequence"/>
</dbReference>
<dbReference type="RefSeq" id="WP_106338239.1">
    <property type="nucleotide sequence ID" value="NZ_PVZS01000020.1"/>
</dbReference>
<reference evidence="2" key="1">
    <citation type="submission" date="2018-03" db="EMBL/GenBank/DDBJ databases">
        <authorList>
            <person name="Sun L."/>
            <person name="Liu H."/>
            <person name="Chen W."/>
            <person name="Huang K."/>
            <person name="Liu W."/>
            <person name="Gao X."/>
        </authorList>
    </citation>
    <scope>NUCLEOTIDE SEQUENCE [LARGE SCALE GENOMIC DNA]</scope>
    <source>
        <strain evidence="2">SH9</strain>
    </source>
</reference>
<dbReference type="GO" id="GO:0005975">
    <property type="term" value="P:carbohydrate metabolic process"/>
    <property type="evidence" value="ECO:0007669"/>
    <property type="project" value="InterPro"/>
</dbReference>
<dbReference type="InterPro" id="IPR027839">
    <property type="entry name" value="DUF4432"/>
</dbReference>
<comment type="caution">
    <text evidence="1">The sequence shown here is derived from an EMBL/GenBank/DDBJ whole genome shotgun (WGS) entry which is preliminary data.</text>
</comment>
<dbReference type="SUPFAM" id="SSF74650">
    <property type="entry name" value="Galactose mutarotase-like"/>
    <property type="match status" value="1"/>
</dbReference>
<keyword evidence="2" id="KW-1185">Reference proteome</keyword>
<evidence type="ECO:0000313" key="2">
    <source>
        <dbReference type="Proteomes" id="UP000239772"/>
    </source>
</evidence>
<proteinExistence type="predicted"/>
<dbReference type="EMBL" id="PVZS01000020">
    <property type="protein sequence ID" value="PSC03837.1"/>
    <property type="molecule type" value="Genomic_DNA"/>
</dbReference>
<dbReference type="InterPro" id="IPR014718">
    <property type="entry name" value="GH-type_carb-bd"/>
</dbReference>
<evidence type="ECO:0000313" key="1">
    <source>
        <dbReference type="EMBL" id="PSC03837.1"/>
    </source>
</evidence>